<dbReference type="EMBL" id="UFYW01000001">
    <property type="protein sequence ID" value="STD82409.1"/>
    <property type="molecule type" value="Genomic_DNA"/>
</dbReference>
<keyword evidence="1" id="KW-1133">Transmembrane helix</keyword>
<feature type="transmembrane region" description="Helical" evidence="1">
    <location>
        <begin position="182"/>
        <end position="202"/>
    </location>
</feature>
<evidence type="ECO:0000313" key="3">
    <source>
        <dbReference type="EMBL" id="STD82409.1"/>
    </source>
</evidence>
<dbReference type="Proteomes" id="UP000254807">
    <property type="component" value="Unassembled WGS sequence"/>
</dbReference>
<feature type="transmembrane region" description="Helical" evidence="1">
    <location>
        <begin position="127"/>
        <end position="151"/>
    </location>
</feature>
<reference evidence="3 4" key="1">
    <citation type="submission" date="2018-06" db="EMBL/GenBank/DDBJ databases">
        <authorList>
            <consortium name="Pathogen Informatics"/>
            <person name="Doyle S."/>
        </authorList>
    </citation>
    <scope>NUCLEOTIDE SEQUENCE [LARGE SCALE GENOMIC DNA]</scope>
    <source>
        <strain evidence="3 4">NCTC12360</strain>
    </source>
</reference>
<keyword evidence="1" id="KW-0472">Membrane</keyword>
<dbReference type="InterPro" id="IPR047928">
    <property type="entry name" value="Perm_prefix_1"/>
</dbReference>
<feature type="transmembrane region" description="Helical" evidence="1">
    <location>
        <begin position="99"/>
        <end position="121"/>
    </location>
</feature>
<dbReference type="RefSeq" id="WP_060814355.1">
    <property type="nucleotide sequence ID" value="NZ_JARPZN010000005.1"/>
</dbReference>
<gene>
    <name evidence="3" type="ORF">NCTC12360_00835</name>
    <name evidence="2" type="ORF">P7E30_09845</name>
</gene>
<keyword evidence="4" id="KW-1185">Reference proteome</keyword>
<accession>A0A376H2M7</accession>
<protein>
    <submittedName>
        <fullName evidence="2">Permease prefix domain 1-containing protein</fullName>
    </submittedName>
</protein>
<evidence type="ECO:0000256" key="1">
    <source>
        <dbReference type="SAM" id="Phobius"/>
    </source>
</evidence>
<name>A0A376H2M7_ENTGA</name>
<sequence>MKTIRDYLDSLFLNVPTTPETKKAKEDLAAIMEDHYHELIEQGKSEHEAIGAVISEFGSIDELLQELQVAQSEDTAEEAWLDAITIDEAFDFWGKIRRFAFSLSLGIALCIASLGIFLFFANEINSGLGLLVMFMFVALGVGFIITSGLNYSASKRKLNDRPFDQEVKQEARKQLEDYEKSFRFGLVLGISACILSVTPFFLMEAILYIPSGLALGLFFAAVALGVFFIVYVSIIRTGFAKMADGVYFISNEDEPGPRAAHHIYGESAGKVRFFNTVYWPVIVVVYFLWSFSTGSWAYSWVIFILGGVFQDFFLPHQKNKR</sequence>
<evidence type="ECO:0000313" key="2">
    <source>
        <dbReference type="EMBL" id="MDT2690502.1"/>
    </source>
</evidence>
<dbReference type="EMBL" id="JARPZN010000005">
    <property type="protein sequence ID" value="MDT2690502.1"/>
    <property type="molecule type" value="Genomic_DNA"/>
</dbReference>
<dbReference type="NCBIfam" id="NF038403">
    <property type="entry name" value="perm_prefix_1"/>
    <property type="match status" value="1"/>
</dbReference>
<dbReference type="OrthoDB" id="9815852at2"/>
<keyword evidence="1" id="KW-0812">Transmembrane</keyword>
<organism evidence="3 4">
    <name type="scientific">Enterococcus gallinarum</name>
    <dbReference type="NCBI Taxonomy" id="1353"/>
    <lineage>
        <taxon>Bacteria</taxon>
        <taxon>Bacillati</taxon>
        <taxon>Bacillota</taxon>
        <taxon>Bacilli</taxon>
        <taxon>Lactobacillales</taxon>
        <taxon>Enterococcaceae</taxon>
        <taxon>Enterococcus</taxon>
    </lineage>
</organism>
<evidence type="ECO:0000313" key="4">
    <source>
        <dbReference type="Proteomes" id="UP000254807"/>
    </source>
</evidence>
<feature type="transmembrane region" description="Helical" evidence="1">
    <location>
        <begin position="208"/>
        <end position="232"/>
    </location>
</feature>
<reference evidence="2" key="2">
    <citation type="submission" date="2023-03" db="EMBL/GenBank/DDBJ databases">
        <authorList>
            <person name="Shen W."/>
            <person name="Cai J."/>
        </authorList>
    </citation>
    <scope>NUCLEOTIDE SEQUENCE</scope>
    <source>
        <strain evidence="2">K69-2</strain>
    </source>
</reference>
<dbReference type="AlphaFoldDB" id="A0A376H2M7"/>
<proteinExistence type="predicted"/>
<dbReference type="Proteomes" id="UP001183682">
    <property type="component" value="Unassembled WGS sequence"/>
</dbReference>